<sequence>MLKISIHIDDFSPQRPQKEHYRNSRSYHNGKSRSWKKTRATEKRHDLYSYKYNVSQTTTTSSSSIFYFFSTSIAIILYFRSLKEIGIISVNDISLLNLFYCLIHKFDILDPGDTYSDLFLPKAPIGLHLFYTLYPSDQKSKH</sequence>
<dbReference type="InParanoid" id="D3B693"/>
<comment type="caution">
    <text evidence="3">The sequence shown here is derived from an EMBL/GenBank/DDBJ whole genome shotgun (WGS) entry which is preliminary data.</text>
</comment>
<feature type="transmembrane region" description="Helical" evidence="2">
    <location>
        <begin position="61"/>
        <end position="79"/>
    </location>
</feature>
<feature type="compositionally biased region" description="Basic residues" evidence="1">
    <location>
        <begin position="23"/>
        <end position="35"/>
    </location>
</feature>
<evidence type="ECO:0000313" key="4">
    <source>
        <dbReference type="Proteomes" id="UP000001396"/>
    </source>
</evidence>
<organism evidence="3 4">
    <name type="scientific">Heterostelium pallidum (strain ATCC 26659 / Pp 5 / PN500)</name>
    <name type="common">Cellular slime mold</name>
    <name type="synonym">Polysphondylium pallidum</name>
    <dbReference type="NCBI Taxonomy" id="670386"/>
    <lineage>
        <taxon>Eukaryota</taxon>
        <taxon>Amoebozoa</taxon>
        <taxon>Evosea</taxon>
        <taxon>Eumycetozoa</taxon>
        <taxon>Dictyostelia</taxon>
        <taxon>Acytosteliales</taxon>
        <taxon>Acytosteliaceae</taxon>
        <taxon>Heterostelium</taxon>
    </lineage>
</organism>
<name>D3B693_HETP5</name>
<dbReference type="GeneID" id="31359671"/>
<dbReference type="RefSeq" id="XP_020435508.1">
    <property type="nucleotide sequence ID" value="XM_020575094.1"/>
</dbReference>
<evidence type="ECO:0000256" key="1">
    <source>
        <dbReference type="SAM" id="MobiDB-lite"/>
    </source>
</evidence>
<protein>
    <submittedName>
        <fullName evidence="3">Uncharacterized protein</fullName>
    </submittedName>
</protein>
<keyword evidence="4" id="KW-1185">Reference proteome</keyword>
<accession>D3B693</accession>
<dbReference type="Proteomes" id="UP000001396">
    <property type="component" value="Unassembled WGS sequence"/>
</dbReference>
<gene>
    <name evidence="3" type="ORF">PPL_04184</name>
</gene>
<keyword evidence="2" id="KW-1133">Transmembrane helix</keyword>
<keyword evidence="2" id="KW-0472">Membrane</keyword>
<feature type="region of interest" description="Disordered" evidence="1">
    <location>
        <begin position="14"/>
        <end position="35"/>
    </location>
</feature>
<dbReference type="EMBL" id="ADBJ01000017">
    <property type="protein sequence ID" value="EFA83391.1"/>
    <property type="molecule type" value="Genomic_DNA"/>
</dbReference>
<dbReference type="AlphaFoldDB" id="D3B693"/>
<evidence type="ECO:0000256" key="2">
    <source>
        <dbReference type="SAM" id="Phobius"/>
    </source>
</evidence>
<proteinExistence type="predicted"/>
<keyword evidence="2" id="KW-0812">Transmembrane</keyword>
<evidence type="ECO:0000313" key="3">
    <source>
        <dbReference type="EMBL" id="EFA83391.1"/>
    </source>
</evidence>
<reference evidence="3 4" key="1">
    <citation type="journal article" date="2011" name="Genome Res.">
        <title>Phylogeny-wide analysis of social amoeba genomes highlights ancient origins for complex intercellular communication.</title>
        <authorList>
            <person name="Heidel A.J."/>
            <person name="Lawal H.M."/>
            <person name="Felder M."/>
            <person name="Schilde C."/>
            <person name="Helps N.R."/>
            <person name="Tunggal B."/>
            <person name="Rivero F."/>
            <person name="John U."/>
            <person name="Schleicher M."/>
            <person name="Eichinger L."/>
            <person name="Platzer M."/>
            <person name="Noegel A.A."/>
            <person name="Schaap P."/>
            <person name="Gloeckner G."/>
        </authorList>
    </citation>
    <scope>NUCLEOTIDE SEQUENCE [LARGE SCALE GENOMIC DNA]</scope>
    <source>
        <strain evidence="4">ATCC 26659 / Pp 5 / PN500</strain>
    </source>
</reference>